<dbReference type="InterPro" id="IPR011042">
    <property type="entry name" value="6-blade_b-propeller_TolB-like"/>
</dbReference>
<name>A0A1W1ZUK9_9SPHI</name>
<gene>
    <name evidence="5" type="ORF">SAMN04488101_10146</name>
</gene>
<evidence type="ECO:0000313" key="6">
    <source>
        <dbReference type="Proteomes" id="UP000192678"/>
    </source>
</evidence>
<dbReference type="SUPFAM" id="SSF63829">
    <property type="entry name" value="Calcium-dependent phosphotriesterase"/>
    <property type="match status" value="1"/>
</dbReference>
<feature type="binding site" evidence="3">
    <location>
        <position position="155"/>
    </location>
    <ligand>
        <name>a divalent metal cation</name>
        <dbReference type="ChEBI" id="CHEBI:60240"/>
    </ligand>
</feature>
<reference evidence="5 6" key="1">
    <citation type="submission" date="2017-04" db="EMBL/GenBank/DDBJ databases">
        <authorList>
            <person name="Afonso C.L."/>
            <person name="Miller P.J."/>
            <person name="Scott M.A."/>
            <person name="Spackman E."/>
            <person name="Goraichik I."/>
            <person name="Dimitrov K.M."/>
            <person name="Suarez D.L."/>
            <person name="Swayne D.E."/>
        </authorList>
    </citation>
    <scope>NUCLEOTIDE SEQUENCE [LARGE SCALE GENOMIC DNA]</scope>
    <source>
        <strain evidence="5 6">DSM 19625</strain>
    </source>
</reference>
<evidence type="ECO:0000256" key="3">
    <source>
        <dbReference type="PIRSR" id="PIRSR605511-2"/>
    </source>
</evidence>
<feature type="binding site" evidence="3">
    <location>
        <position position="112"/>
    </location>
    <ligand>
        <name>substrate</name>
    </ligand>
</feature>
<keyword evidence="3" id="KW-0862">Zinc</keyword>
<protein>
    <submittedName>
        <fullName evidence="5">Sugar lactone lactonase YvrE</fullName>
    </submittedName>
</protein>
<dbReference type="AlphaFoldDB" id="A0A1W1ZUK9"/>
<evidence type="ECO:0000256" key="1">
    <source>
        <dbReference type="ARBA" id="ARBA00008853"/>
    </source>
</evidence>
<evidence type="ECO:0000256" key="2">
    <source>
        <dbReference type="PIRSR" id="PIRSR605511-1"/>
    </source>
</evidence>
<dbReference type="GO" id="GO:0005509">
    <property type="term" value="F:calcium ion binding"/>
    <property type="evidence" value="ECO:0007669"/>
    <property type="project" value="TreeGrafter"/>
</dbReference>
<keyword evidence="6" id="KW-1185">Reference proteome</keyword>
<dbReference type="PRINTS" id="PR01790">
    <property type="entry name" value="SMP30FAMILY"/>
</dbReference>
<dbReference type="InterPro" id="IPR013658">
    <property type="entry name" value="SGL"/>
</dbReference>
<dbReference type="GO" id="GO:0019853">
    <property type="term" value="P:L-ascorbic acid biosynthetic process"/>
    <property type="evidence" value="ECO:0007669"/>
    <property type="project" value="TreeGrafter"/>
</dbReference>
<dbReference type="Proteomes" id="UP000192678">
    <property type="component" value="Unassembled WGS sequence"/>
</dbReference>
<feature type="binding site" evidence="3">
    <location>
        <position position="26"/>
    </location>
    <ligand>
        <name>a divalent metal cation</name>
        <dbReference type="ChEBI" id="CHEBI:60240"/>
    </ligand>
</feature>
<proteinExistence type="inferred from homology"/>
<accession>A0A1W1ZUK9</accession>
<evidence type="ECO:0000259" key="4">
    <source>
        <dbReference type="Pfam" id="PF08450"/>
    </source>
</evidence>
<dbReference type="InterPro" id="IPR005511">
    <property type="entry name" value="SMP-30"/>
</dbReference>
<dbReference type="PANTHER" id="PTHR10907">
    <property type="entry name" value="REGUCALCIN"/>
    <property type="match status" value="1"/>
</dbReference>
<organism evidence="5 6">
    <name type="scientific">Pedobacter nyackensis</name>
    <dbReference type="NCBI Taxonomy" id="475255"/>
    <lineage>
        <taxon>Bacteria</taxon>
        <taxon>Pseudomonadati</taxon>
        <taxon>Bacteroidota</taxon>
        <taxon>Sphingobacteriia</taxon>
        <taxon>Sphingobacteriales</taxon>
        <taxon>Sphingobacteriaceae</taxon>
        <taxon>Pedobacter</taxon>
    </lineage>
</organism>
<dbReference type="PANTHER" id="PTHR10907:SF47">
    <property type="entry name" value="REGUCALCIN"/>
    <property type="match status" value="1"/>
</dbReference>
<feature type="binding site" evidence="3">
    <location>
        <position position="110"/>
    </location>
    <ligand>
        <name>substrate</name>
    </ligand>
</feature>
<keyword evidence="3" id="KW-0479">Metal-binding</keyword>
<dbReference type="OrthoDB" id="2633250at2"/>
<feature type="binding site" evidence="3">
    <location>
        <position position="205"/>
    </location>
    <ligand>
        <name>a divalent metal cation</name>
        <dbReference type="ChEBI" id="CHEBI:60240"/>
    </ligand>
</feature>
<comment type="similarity">
    <text evidence="1">Belongs to the SMP-30/CGR1 family.</text>
</comment>
<dbReference type="STRING" id="475255.SAMN04488101_10146"/>
<evidence type="ECO:0000313" key="5">
    <source>
        <dbReference type="EMBL" id="SMC51791.1"/>
    </source>
</evidence>
<feature type="domain" description="SMP-30/Gluconolactonase/LRE-like region" evidence="4">
    <location>
        <begin position="24"/>
        <end position="265"/>
    </location>
</feature>
<comment type="cofactor">
    <cofactor evidence="3">
        <name>Zn(2+)</name>
        <dbReference type="ChEBI" id="CHEBI:29105"/>
    </cofactor>
    <text evidence="3">Binds 1 divalent metal cation per subunit.</text>
</comment>
<dbReference type="Gene3D" id="2.120.10.30">
    <property type="entry name" value="TolB, C-terminal domain"/>
    <property type="match status" value="1"/>
</dbReference>
<dbReference type="EMBL" id="FWYB01000001">
    <property type="protein sequence ID" value="SMC51791.1"/>
    <property type="molecule type" value="Genomic_DNA"/>
</dbReference>
<dbReference type="Pfam" id="PF08450">
    <property type="entry name" value="SGL"/>
    <property type="match status" value="1"/>
</dbReference>
<dbReference type="GO" id="GO:0004341">
    <property type="term" value="F:gluconolactonase activity"/>
    <property type="evidence" value="ECO:0007669"/>
    <property type="project" value="TreeGrafter"/>
</dbReference>
<sequence>MSDNLLPQKTTLKASLLLDTRSVLGEGAIWNDVDQKLYWVDIDPGLLHWFDPLTVHNETAVFNQKISTVVPTQHGNLLVALKDGIYSYKKASNQLDLVVSNPENDSSGNRFNDGKCDPSGRLWVGTMGDEQSAHLYRVDPDQSIHTMKTQVSTSNGLVWSPDKKKMYYIDTSTHKVVAYDYDDQSGQISNPADAIIIPDDMGKPDGSTIDSEGMIWIALWGGYAVTRWNPKTGALLCKVKVASKNVTSCAFGGKNLDTLYITTARTKTSEEELKLYPNSGGLFMIKPGVTGVKTNHFSG</sequence>
<dbReference type="RefSeq" id="WP_084286660.1">
    <property type="nucleotide sequence ID" value="NZ_FWYB01000001.1"/>
</dbReference>
<feature type="active site" description="Proton donor/acceptor" evidence="2">
    <location>
        <position position="205"/>
    </location>
</feature>
<feature type="binding site" evidence="3">
    <location>
        <position position="130"/>
    </location>
    <ligand>
        <name>substrate</name>
    </ligand>
</feature>